<protein>
    <submittedName>
        <fullName evidence="3">Alpha/beta-hydrolase</fullName>
    </submittedName>
</protein>
<dbReference type="SUPFAM" id="SSF53474">
    <property type="entry name" value="alpha/beta-Hydrolases"/>
    <property type="match status" value="1"/>
</dbReference>
<evidence type="ECO:0000256" key="1">
    <source>
        <dbReference type="ARBA" id="ARBA00022801"/>
    </source>
</evidence>
<dbReference type="VEuPathDB" id="FungiDB:BO71DRAFT_417577"/>
<proteinExistence type="predicted"/>
<dbReference type="EMBL" id="KZ825834">
    <property type="protein sequence ID" value="PYH96698.1"/>
    <property type="molecule type" value="Genomic_DNA"/>
</dbReference>
<dbReference type="OrthoDB" id="5354320at2759"/>
<keyword evidence="1 3" id="KW-0378">Hydrolase</keyword>
<dbReference type="InterPro" id="IPR029058">
    <property type="entry name" value="AB_hydrolase_fold"/>
</dbReference>
<sequence length="319" mass="34970">MDVTAGPSGLSDEQKLVHLEADTKRPLAILYLYGGALVVNGPAVHRGLAGTLAKSTGAKVLMVRQRLAPQNPSPAALLDAFQAYLTLLAPPPGSPHAPVPPESIILLRLQRQKATITFHGQEVSPAVPAGMALLSPIADMTNAFPSYENNAYRDFPTCAAWPRRPPRANFYCEGSTLAHPIVSPAGAEDWTGSCPLWLVSGQEQVVDATRIIARTAYPQSVSVVLEEYEAMPHIFFQVYRQAPQTRKVMADWVKTILAFSRGERPTSAAATIRAKYLAAEPMEFESLVPWTQAEVREIMWKKTLSYRVPAHHRELRSAL</sequence>
<evidence type="ECO:0000313" key="3">
    <source>
        <dbReference type="EMBL" id="PYH96698.1"/>
    </source>
</evidence>
<reference evidence="3 4" key="1">
    <citation type="submission" date="2018-02" db="EMBL/GenBank/DDBJ databases">
        <title>The genomes of Aspergillus section Nigri reveals drivers in fungal speciation.</title>
        <authorList>
            <consortium name="DOE Joint Genome Institute"/>
            <person name="Vesth T.C."/>
            <person name="Nybo J."/>
            <person name="Theobald S."/>
            <person name="Brandl J."/>
            <person name="Frisvad J.C."/>
            <person name="Nielsen K.F."/>
            <person name="Lyhne E.K."/>
            <person name="Kogle M.E."/>
            <person name="Kuo A."/>
            <person name="Riley R."/>
            <person name="Clum A."/>
            <person name="Nolan M."/>
            <person name="Lipzen A."/>
            <person name="Salamov A."/>
            <person name="Henrissat B."/>
            <person name="Wiebenga A."/>
            <person name="De vries R.P."/>
            <person name="Grigoriev I.V."/>
            <person name="Mortensen U.H."/>
            <person name="Andersen M.R."/>
            <person name="Baker S.E."/>
        </authorList>
    </citation>
    <scope>NUCLEOTIDE SEQUENCE [LARGE SCALE GENOMIC DNA]</scope>
    <source>
        <strain evidence="3 4">CBS 707.79</strain>
    </source>
</reference>
<evidence type="ECO:0000259" key="2">
    <source>
        <dbReference type="Pfam" id="PF07859"/>
    </source>
</evidence>
<evidence type="ECO:0000313" key="4">
    <source>
        <dbReference type="Proteomes" id="UP000247810"/>
    </source>
</evidence>
<dbReference type="Gene3D" id="3.40.50.1820">
    <property type="entry name" value="alpha/beta hydrolase"/>
    <property type="match status" value="2"/>
</dbReference>
<accession>A0A319E7K8</accession>
<dbReference type="PANTHER" id="PTHR48081">
    <property type="entry name" value="AB HYDROLASE SUPERFAMILY PROTEIN C4A8.06C"/>
    <property type="match status" value="1"/>
</dbReference>
<dbReference type="PANTHER" id="PTHR48081:SF7">
    <property type="entry name" value="ALPHA_BETA HYDROLASE FOLD-3 DOMAIN-CONTAINING PROTEIN"/>
    <property type="match status" value="1"/>
</dbReference>
<organism evidence="3 4">
    <name type="scientific">Aspergillus ellipticus CBS 707.79</name>
    <dbReference type="NCBI Taxonomy" id="1448320"/>
    <lineage>
        <taxon>Eukaryota</taxon>
        <taxon>Fungi</taxon>
        <taxon>Dikarya</taxon>
        <taxon>Ascomycota</taxon>
        <taxon>Pezizomycotina</taxon>
        <taxon>Eurotiomycetes</taxon>
        <taxon>Eurotiomycetidae</taxon>
        <taxon>Eurotiales</taxon>
        <taxon>Aspergillaceae</taxon>
        <taxon>Aspergillus</taxon>
        <taxon>Aspergillus subgen. Circumdati</taxon>
    </lineage>
</organism>
<dbReference type="InterPro" id="IPR013094">
    <property type="entry name" value="AB_hydrolase_3"/>
</dbReference>
<dbReference type="GO" id="GO:0016787">
    <property type="term" value="F:hydrolase activity"/>
    <property type="evidence" value="ECO:0007669"/>
    <property type="project" value="UniProtKB-KW"/>
</dbReference>
<dbReference type="InterPro" id="IPR050300">
    <property type="entry name" value="GDXG_lipolytic_enzyme"/>
</dbReference>
<dbReference type="AlphaFoldDB" id="A0A319E7K8"/>
<feature type="domain" description="Alpha/beta hydrolase fold-3" evidence="2">
    <location>
        <begin position="29"/>
        <end position="236"/>
    </location>
</feature>
<name>A0A319E7K8_9EURO</name>
<dbReference type="Proteomes" id="UP000247810">
    <property type="component" value="Unassembled WGS sequence"/>
</dbReference>
<dbReference type="STRING" id="1448320.A0A319E7K8"/>
<dbReference type="Pfam" id="PF07859">
    <property type="entry name" value="Abhydrolase_3"/>
    <property type="match status" value="1"/>
</dbReference>
<keyword evidence="4" id="KW-1185">Reference proteome</keyword>
<gene>
    <name evidence="3" type="ORF">BO71DRAFT_417577</name>
</gene>